<protein>
    <submittedName>
        <fullName evidence="1">Platinum sensitivity protein</fullName>
    </submittedName>
</protein>
<evidence type="ECO:0000313" key="1">
    <source>
        <dbReference type="EMBL" id="KAJ9074595.1"/>
    </source>
</evidence>
<organism evidence="1 2">
    <name type="scientific">Entomophthora muscae</name>
    <dbReference type="NCBI Taxonomy" id="34485"/>
    <lineage>
        <taxon>Eukaryota</taxon>
        <taxon>Fungi</taxon>
        <taxon>Fungi incertae sedis</taxon>
        <taxon>Zoopagomycota</taxon>
        <taxon>Entomophthoromycotina</taxon>
        <taxon>Entomophthoromycetes</taxon>
        <taxon>Entomophthorales</taxon>
        <taxon>Entomophthoraceae</taxon>
        <taxon>Entomophthora</taxon>
    </lineage>
</organism>
<evidence type="ECO:0000313" key="2">
    <source>
        <dbReference type="Proteomes" id="UP001165960"/>
    </source>
</evidence>
<proteinExistence type="predicted"/>
<gene>
    <name evidence="1" type="primary">PSY2_1</name>
    <name evidence="1" type="ORF">DSO57_1004735</name>
</gene>
<keyword evidence="2" id="KW-1185">Reference proteome</keyword>
<reference evidence="1" key="1">
    <citation type="submission" date="2022-04" db="EMBL/GenBank/DDBJ databases">
        <title>Genome of the entomopathogenic fungus Entomophthora muscae.</title>
        <authorList>
            <person name="Elya C."/>
            <person name="Lovett B.R."/>
            <person name="Lee E."/>
            <person name="Macias A.M."/>
            <person name="Hajek A.E."/>
            <person name="De Bivort B.L."/>
            <person name="Kasson M.T."/>
            <person name="De Fine Licht H.H."/>
            <person name="Stajich J.E."/>
        </authorList>
    </citation>
    <scope>NUCLEOTIDE SEQUENCE</scope>
    <source>
        <strain evidence="1">Berkeley</strain>
    </source>
</reference>
<comment type="caution">
    <text evidence="1">The sequence shown here is derived from an EMBL/GenBank/DDBJ whole genome shotgun (WGS) entry which is preliminary data.</text>
</comment>
<dbReference type="Proteomes" id="UP001165960">
    <property type="component" value="Unassembled WGS sequence"/>
</dbReference>
<accession>A0ACC2TJD1</accession>
<dbReference type="EMBL" id="QTSX02002852">
    <property type="protein sequence ID" value="KAJ9074595.1"/>
    <property type="molecule type" value="Genomic_DNA"/>
</dbReference>
<name>A0ACC2TJD1_9FUNG</name>
<sequence length="138" mass="15495">MATTRASDNFSTRVKIYVLKDQCWEDRGTGICYCRPIDEISSKLMFVVIAEGTESVILSSKISHHSIYQREQGTLLIWAESPEGPNICLSFQAEQGRDEAHQWIMEAQRRLTPPPSSPTEREPSPPVHASLPPSLLIT</sequence>